<keyword evidence="1" id="KW-1133">Transmembrane helix</keyword>
<evidence type="ECO:0000313" key="3">
    <source>
        <dbReference type="Proteomes" id="UP000315215"/>
    </source>
</evidence>
<name>A0A516KJM1_9BACI</name>
<accession>A0A516KJM1</accession>
<keyword evidence="1" id="KW-0812">Transmembrane</keyword>
<evidence type="ECO:0000256" key="1">
    <source>
        <dbReference type="SAM" id="Phobius"/>
    </source>
</evidence>
<dbReference type="KEGG" id="aqt:FN924_16395"/>
<proteinExistence type="predicted"/>
<gene>
    <name evidence="2" type="ORF">FN924_16395</name>
</gene>
<keyword evidence="1" id="KW-0472">Membrane</keyword>
<feature type="transmembrane region" description="Helical" evidence="1">
    <location>
        <begin position="86"/>
        <end position="105"/>
    </location>
</feature>
<dbReference type="RefSeq" id="WP_143896324.1">
    <property type="nucleotide sequence ID" value="NZ_CP041666.1"/>
</dbReference>
<dbReference type="Proteomes" id="UP000315215">
    <property type="component" value="Chromosome"/>
</dbReference>
<keyword evidence="3" id="KW-1185">Reference proteome</keyword>
<organism evidence="2 3">
    <name type="scientific">Radiobacillus deserti</name>
    <dbReference type="NCBI Taxonomy" id="2594883"/>
    <lineage>
        <taxon>Bacteria</taxon>
        <taxon>Bacillati</taxon>
        <taxon>Bacillota</taxon>
        <taxon>Bacilli</taxon>
        <taxon>Bacillales</taxon>
        <taxon>Bacillaceae</taxon>
        <taxon>Radiobacillus</taxon>
    </lineage>
</organism>
<sequence length="106" mass="12024">MNIILVIIAGLVIFAAIYSTKRLSGDESSQEDERQKRILKDAALSSWQLLMLYAFFRLMNLLPFMNELVDPSKIQTIAFFSNGGDILLVAMIGYLMGAMISYFRYS</sequence>
<dbReference type="OrthoDB" id="2968835at2"/>
<dbReference type="EMBL" id="CP041666">
    <property type="protein sequence ID" value="QDP41610.1"/>
    <property type="molecule type" value="Genomic_DNA"/>
</dbReference>
<dbReference type="AlphaFoldDB" id="A0A516KJM1"/>
<evidence type="ECO:0000313" key="2">
    <source>
        <dbReference type="EMBL" id="QDP41610.1"/>
    </source>
</evidence>
<reference evidence="2 3" key="1">
    <citation type="submission" date="2019-07" db="EMBL/GenBank/DDBJ databases">
        <authorList>
            <person name="Li J."/>
        </authorList>
    </citation>
    <scope>NUCLEOTIDE SEQUENCE [LARGE SCALE GENOMIC DNA]</scope>
    <source>
        <strain evidence="2 3">TKL69</strain>
    </source>
</reference>
<feature type="transmembrane region" description="Helical" evidence="1">
    <location>
        <begin position="43"/>
        <end position="65"/>
    </location>
</feature>
<protein>
    <submittedName>
        <fullName evidence="2">Uncharacterized protein</fullName>
    </submittedName>
</protein>